<comment type="caution">
    <text evidence="6">The sequence shown here is derived from an EMBL/GenBank/DDBJ whole genome shotgun (WGS) entry which is preliminary data.</text>
</comment>
<dbReference type="SUPFAM" id="SSF56059">
    <property type="entry name" value="Glutathione synthetase ATP-binding domain-like"/>
    <property type="match status" value="1"/>
</dbReference>
<dbReference type="InterPro" id="IPR011761">
    <property type="entry name" value="ATP-grasp"/>
</dbReference>
<evidence type="ECO:0000256" key="2">
    <source>
        <dbReference type="ARBA" id="ARBA00022741"/>
    </source>
</evidence>
<organism evidence="6 7">
    <name type="scientific">Lentzea tibetensis</name>
    <dbReference type="NCBI Taxonomy" id="2591470"/>
    <lineage>
        <taxon>Bacteria</taxon>
        <taxon>Bacillati</taxon>
        <taxon>Actinomycetota</taxon>
        <taxon>Actinomycetes</taxon>
        <taxon>Pseudonocardiales</taxon>
        <taxon>Pseudonocardiaceae</taxon>
        <taxon>Lentzea</taxon>
    </lineage>
</organism>
<keyword evidence="2 4" id="KW-0547">Nucleotide-binding</keyword>
<evidence type="ECO:0000256" key="1">
    <source>
        <dbReference type="ARBA" id="ARBA00022598"/>
    </source>
</evidence>
<keyword evidence="3 4" id="KW-0067">ATP-binding</keyword>
<dbReference type="PANTHER" id="PTHR43585">
    <property type="entry name" value="FUMIPYRROLE BIOSYNTHESIS PROTEIN C"/>
    <property type="match status" value="1"/>
</dbReference>
<dbReference type="Pfam" id="PF13535">
    <property type="entry name" value="ATP-grasp_4"/>
    <property type="match status" value="1"/>
</dbReference>
<evidence type="ECO:0000256" key="4">
    <source>
        <dbReference type="PROSITE-ProRule" id="PRU00409"/>
    </source>
</evidence>
<dbReference type="InterPro" id="IPR052032">
    <property type="entry name" value="ATP-dep_AA_Ligase"/>
</dbReference>
<dbReference type="Proteomes" id="UP000316639">
    <property type="component" value="Unassembled WGS sequence"/>
</dbReference>
<evidence type="ECO:0000313" key="7">
    <source>
        <dbReference type="Proteomes" id="UP000316639"/>
    </source>
</evidence>
<dbReference type="OrthoDB" id="24041at2"/>
<evidence type="ECO:0000313" key="6">
    <source>
        <dbReference type="EMBL" id="TWP47286.1"/>
    </source>
</evidence>
<dbReference type="PROSITE" id="PS50975">
    <property type="entry name" value="ATP_GRASP"/>
    <property type="match status" value="1"/>
</dbReference>
<accession>A0A563EK85</accession>
<dbReference type="PANTHER" id="PTHR43585:SF2">
    <property type="entry name" value="ATP-GRASP ENZYME FSQD"/>
    <property type="match status" value="1"/>
</dbReference>
<protein>
    <submittedName>
        <fullName evidence="6">ATP-grasp domain-containing protein</fullName>
    </submittedName>
</protein>
<evidence type="ECO:0000259" key="5">
    <source>
        <dbReference type="PROSITE" id="PS50975"/>
    </source>
</evidence>
<keyword evidence="7" id="KW-1185">Reference proteome</keyword>
<name>A0A563EK85_9PSEU</name>
<sequence>MSDQTSSERSDQVADRKVVVVDPYSAGRGIAPAFAERGVGAIAVLTTAEPPAGLAKSWFPENFTEVHVVNGDLSALADKLAGHEPLCVVPGTETGVETAEALSELITPGRSNALERSHARRDKFQMYVALRDAGVPHLRQISSDSEEEVARWLESTGLIDSSIVLKPQESGGTDDVFVASPGDDWRALFHRILGSVNKLDIVNDRVLVQELAVGTEYEVDTYSIDGQHGLAAVWRYAKERRGERLGIYLSNTFVSPEDPVVAVLFEYVRQVLDATGVRNGPAHVEVMVTENGPKLIEIGARCAGAEQQELSFVGAGESQITRMVEHWVDGKRDVGLYARKQYVKTVYLSSPRKGVLRNAERLDRLAELMPSFQRDVIPYRDGSLVPRTDDLWTSLGYVVLATTDADQLAADEELVRRIESELVIVDV</sequence>
<reference evidence="6 7" key="1">
    <citation type="submission" date="2019-07" db="EMBL/GenBank/DDBJ databases">
        <title>Lentzea xizangensis sp. nov., isolated from Qinghai-Tibetan Plateau Soils.</title>
        <authorList>
            <person name="Huang J."/>
        </authorList>
    </citation>
    <scope>NUCLEOTIDE SEQUENCE [LARGE SCALE GENOMIC DNA]</scope>
    <source>
        <strain evidence="6 7">FXJ1.1311</strain>
    </source>
</reference>
<proteinExistence type="predicted"/>
<keyword evidence="1" id="KW-0436">Ligase</keyword>
<dbReference type="EMBL" id="VOBR01000027">
    <property type="protein sequence ID" value="TWP47286.1"/>
    <property type="molecule type" value="Genomic_DNA"/>
</dbReference>
<dbReference type="GO" id="GO:0005524">
    <property type="term" value="F:ATP binding"/>
    <property type="evidence" value="ECO:0007669"/>
    <property type="project" value="UniProtKB-UniRule"/>
</dbReference>
<dbReference type="GO" id="GO:0046872">
    <property type="term" value="F:metal ion binding"/>
    <property type="evidence" value="ECO:0007669"/>
    <property type="project" value="InterPro"/>
</dbReference>
<dbReference type="Gene3D" id="3.30.470.20">
    <property type="entry name" value="ATP-grasp fold, B domain"/>
    <property type="match status" value="1"/>
</dbReference>
<dbReference type="NCBIfam" id="NF005543">
    <property type="entry name" value="PRK07206.1"/>
    <property type="match status" value="1"/>
</dbReference>
<feature type="domain" description="ATP-grasp" evidence="5">
    <location>
        <begin position="127"/>
        <end position="329"/>
    </location>
</feature>
<dbReference type="AlphaFoldDB" id="A0A563EK85"/>
<dbReference type="GO" id="GO:0016874">
    <property type="term" value="F:ligase activity"/>
    <property type="evidence" value="ECO:0007669"/>
    <property type="project" value="UniProtKB-KW"/>
</dbReference>
<evidence type="ECO:0000256" key="3">
    <source>
        <dbReference type="ARBA" id="ARBA00022840"/>
    </source>
</evidence>
<gene>
    <name evidence="6" type="ORF">FKR81_33090</name>
</gene>